<gene>
    <name evidence="1" type="ORF">SAMN04488050_101715</name>
</gene>
<name>A0A1I6PRB9_9RHOB</name>
<organism evidence="1 2">
    <name type="scientific">Alloyangia pacifica</name>
    <dbReference type="NCBI Taxonomy" id="311180"/>
    <lineage>
        <taxon>Bacteria</taxon>
        <taxon>Pseudomonadati</taxon>
        <taxon>Pseudomonadota</taxon>
        <taxon>Alphaproteobacteria</taxon>
        <taxon>Rhodobacterales</taxon>
        <taxon>Roseobacteraceae</taxon>
        <taxon>Alloyangia</taxon>
    </lineage>
</organism>
<keyword evidence="2" id="KW-1185">Reference proteome</keyword>
<proteinExistence type="predicted"/>
<evidence type="ECO:0000313" key="1">
    <source>
        <dbReference type="EMBL" id="SFS42734.1"/>
    </source>
</evidence>
<protein>
    <submittedName>
        <fullName evidence="1">Uncharacterized protein</fullName>
    </submittedName>
</protein>
<dbReference type="AlphaFoldDB" id="A0A1I6PRB9"/>
<sequence>MIELAKEFPRTTFASEEMAVEMLAAYHTVHDLRSFAIYDDEVTYQDGYRLENRPRVAHYARIAHRRLQAGDTIDTLLQLGGAYDASDTRERIPTEDDILARKAACIVYGCSFFIELFAIILEKLHGAATAHGQDTTKVPVTIRLGAIPPHMGPPFELQHCEDARMFQDTKLREGVALFMRAQGGTAVQNYRDGQAKP</sequence>
<dbReference type="RefSeq" id="WP_092421871.1">
    <property type="nucleotide sequence ID" value="NZ_FNCL01000002.1"/>
</dbReference>
<dbReference type="Proteomes" id="UP000199392">
    <property type="component" value="Unassembled WGS sequence"/>
</dbReference>
<reference evidence="2" key="1">
    <citation type="submission" date="2016-10" db="EMBL/GenBank/DDBJ databases">
        <authorList>
            <person name="Varghese N."/>
            <person name="Submissions S."/>
        </authorList>
    </citation>
    <scope>NUCLEOTIDE SEQUENCE [LARGE SCALE GENOMIC DNA]</scope>
    <source>
        <strain evidence="2">DSM 26894</strain>
    </source>
</reference>
<dbReference type="EMBL" id="FOZW01000001">
    <property type="protein sequence ID" value="SFS42734.1"/>
    <property type="molecule type" value="Genomic_DNA"/>
</dbReference>
<accession>A0A1I6PRB9</accession>
<dbReference type="STRING" id="311180.SAMN04488050_101715"/>
<evidence type="ECO:0000313" key="2">
    <source>
        <dbReference type="Proteomes" id="UP000199392"/>
    </source>
</evidence>